<dbReference type="CDD" id="cd07341">
    <property type="entry name" value="M56_BlaR1_MecR1_like"/>
    <property type="match status" value="1"/>
</dbReference>
<comment type="subcellular location">
    <subcellularLocation>
        <location evidence="1">Cell inner membrane</location>
        <topology evidence="1">Single-pass membrane protein</topology>
        <orientation evidence="1">Periplasmic side</orientation>
    </subcellularLocation>
</comment>
<proteinExistence type="inferred from homology"/>
<keyword evidence="5" id="KW-0997">Cell inner membrane</keyword>
<sequence length="400" mass="44746">MTLQVLGYLLQASACLAVLYLLYRLLLHRETFFGFNRWYLLGSVILAAVLPLVQFAAPVSLYTMPVIQLDAIAPLRDPGNARHVDWPGLLGKLYATGVVLLAGRFLYRLYQLRKLARQLPGEPREGYRLLYTGGRVPTFSFLGWLFWNETEALSETEKNQVLRHEEAHIRQRHSVDVLALEIAGILLWFNPFVYLLGKEARAVHEYLADREALRTGDRHAYLRLVAGQALHVMRIPLIQPFHAPGFQSRIRMIRSAGMRRPAAWKATVCLLAVGLLSVLYACEAPPPARPAPQYTGPVFTVVEHMPEFPGRMDGLREYLSDNLEYPGEARKKNLGGTVFVGFVVQADGAVTDVTVLKGVGGGLDEEARRVVAAMPPWQPGRQSGRAVAVRFSLPIRFVLN</sequence>
<dbReference type="GO" id="GO:0031992">
    <property type="term" value="F:energy transducer activity"/>
    <property type="evidence" value="ECO:0007669"/>
    <property type="project" value="TreeGrafter"/>
</dbReference>
<evidence type="ECO:0000256" key="9">
    <source>
        <dbReference type="ARBA" id="ARBA00023136"/>
    </source>
</evidence>
<dbReference type="PANTHER" id="PTHR33446">
    <property type="entry name" value="PROTEIN TONB-RELATED"/>
    <property type="match status" value="1"/>
</dbReference>
<evidence type="ECO:0000256" key="7">
    <source>
        <dbReference type="ARBA" id="ARBA00022927"/>
    </source>
</evidence>
<evidence type="ECO:0000256" key="5">
    <source>
        <dbReference type="ARBA" id="ARBA00022519"/>
    </source>
</evidence>
<dbReference type="InterPro" id="IPR008756">
    <property type="entry name" value="Peptidase_M56"/>
</dbReference>
<gene>
    <name evidence="12" type="ORF">AVDCRST_MAG56-4953</name>
</gene>
<feature type="transmembrane region" description="Helical" evidence="10">
    <location>
        <begin position="38"/>
        <end position="57"/>
    </location>
</feature>
<dbReference type="PANTHER" id="PTHR33446:SF2">
    <property type="entry name" value="PROTEIN TONB"/>
    <property type="match status" value="1"/>
</dbReference>
<evidence type="ECO:0000256" key="10">
    <source>
        <dbReference type="SAM" id="Phobius"/>
    </source>
</evidence>
<comment type="similarity">
    <text evidence="2">Belongs to the TonB family.</text>
</comment>
<keyword evidence="6 10" id="KW-0812">Transmembrane</keyword>
<evidence type="ECO:0000256" key="8">
    <source>
        <dbReference type="ARBA" id="ARBA00022989"/>
    </source>
</evidence>
<dbReference type="EMBL" id="CADCTQ010000409">
    <property type="protein sequence ID" value="CAA9294938.1"/>
    <property type="molecule type" value="Genomic_DNA"/>
</dbReference>
<evidence type="ECO:0000259" key="11">
    <source>
        <dbReference type="PROSITE" id="PS52015"/>
    </source>
</evidence>
<keyword evidence="9 10" id="KW-0472">Membrane</keyword>
<feature type="transmembrane region" description="Helical" evidence="10">
    <location>
        <begin position="89"/>
        <end position="107"/>
    </location>
</feature>
<feature type="transmembrane region" description="Helical" evidence="10">
    <location>
        <begin position="177"/>
        <end position="197"/>
    </location>
</feature>
<keyword evidence="8 10" id="KW-1133">Transmembrane helix</keyword>
<evidence type="ECO:0000256" key="1">
    <source>
        <dbReference type="ARBA" id="ARBA00004383"/>
    </source>
</evidence>
<dbReference type="Pfam" id="PF05569">
    <property type="entry name" value="Peptidase_M56"/>
    <property type="match status" value="1"/>
</dbReference>
<evidence type="ECO:0000313" key="12">
    <source>
        <dbReference type="EMBL" id="CAA9294938.1"/>
    </source>
</evidence>
<keyword evidence="7" id="KW-0653">Protein transport</keyword>
<dbReference type="GO" id="GO:0015031">
    <property type="term" value="P:protein transport"/>
    <property type="evidence" value="ECO:0007669"/>
    <property type="project" value="UniProtKB-KW"/>
</dbReference>
<dbReference type="Gene3D" id="3.30.1150.10">
    <property type="match status" value="1"/>
</dbReference>
<evidence type="ECO:0000256" key="4">
    <source>
        <dbReference type="ARBA" id="ARBA00022475"/>
    </source>
</evidence>
<dbReference type="PROSITE" id="PS52015">
    <property type="entry name" value="TONB_CTD"/>
    <property type="match status" value="1"/>
</dbReference>
<name>A0A6J4K3J7_9SPHI</name>
<protein>
    <submittedName>
        <fullName evidence="12">Ferric siderophore transport system, periplasmic binding protein TonB</fullName>
    </submittedName>
</protein>
<keyword evidence="4" id="KW-1003">Cell membrane</keyword>
<evidence type="ECO:0000256" key="3">
    <source>
        <dbReference type="ARBA" id="ARBA00022448"/>
    </source>
</evidence>
<keyword evidence="3" id="KW-0813">Transport</keyword>
<accession>A0A6J4K3J7</accession>
<dbReference type="InterPro" id="IPR006260">
    <property type="entry name" value="TonB/TolA_C"/>
</dbReference>
<dbReference type="InterPro" id="IPR051045">
    <property type="entry name" value="TonB-dependent_transducer"/>
</dbReference>
<dbReference type="GO" id="GO:0055085">
    <property type="term" value="P:transmembrane transport"/>
    <property type="evidence" value="ECO:0007669"/>
    <property type="project" value="InterPro"/>
</dbReference>
<dbReference type="AlphaFoldDB" id="A0A6J4K3J7"/>
<dbReference type="GO" id="GO:0098797">
    <property type="term" value="C:plasma membrane protein complex"/>
    <property type="evidence" value="ECO:0007669"/>
    <property type="project" value="TreeGrafter"/>
</dbReference>
<evidence type="ECO:0000256" key="2">
    <source>
        <dbReference type="ARBA" id="ARBA00006555"/>
    </source>
</evidence>
<feature type="domain" description="TonB C-terminal" evidence="11">
    <location>
        <begin position="310"/>
        <end position="400"/>
    </location>
</feature>
<reference evidence="12" key="1">
    <citation type="submission" date="2020-02" db="EMBL/GenBank/DDBJ databases">
        <authorList>
            <person name="Meier V. D."/>
        </authorList>
    </citation>
    <scope>NUCLEOTIDE SEQUENCE</scope>
    <source>
        <strain evidence="12">AVDCRST_MAG56</strain>
    </source>
</reference>
<evidence type="ECO:0000256" key="6">
    <source>
        <dbReference type="ARBA" id="ARBA00022692"/>
    </source>
</evidence>
<dbReference type="Pfam" id="PF03544">
    <property type="entry name" value="TonB_C"/>
    <property type="match status" value="1"/>
</dbReference>
<organism evidence="12">
    <name type="scientific">uncultured Cytophagales bacterium</name>
    <dbReference type="NCBI Taxonomy" id="158755"/>
    <lineage>
        <taxon>Bacteria</taxon>
        <taxon>Pseudomonadati</taxon>
        <taxon>Bacteroidota</taxon>
        <taxon>Sphingobacteriia</taxon>
        <taxon>Sphingobacteriales</taxon>
        <taxon>environmental samples</taxon>
    </lineage>
</organism>
<feature type="transmembrane region" description="Helical" evidence="10">
    <location>
        <begin position="6"/>
        <end position="26"/>
    </location>
</feature>
<dbReference type="SUPFAM" id="SSF74653">
    <property type="entry name" value="TolA/TonB C-terminal domain"/>
    <property type="match status" value="1"/>
</dbReference>
<dbReference type="InterPro" id="IPR037682">
    <property type="entry name" value="TonB_C"/>
</dbReference>
<dbReference type="NCBIfam" id="TIGR01352">
    <property type="entry name" value="tonB_Cterm"/>
    <property type="match status" value="1"/>
</dbReference>